<keyword evidence="2" id="KW-1185">Reference proteome</keyword>
<dbReference type="AlphaFoldDB" id="A0A9P3CDD7"/>
<dbReference type="Proteomes" id="UP000825890">
    <property type="component" value="Unassembled WGS sequence"/>
</dbReference>
<protein>
    <submittedName>
        <fullName evidence="1">Uncharacterized protein</fullName>
    </submittedName>
</protein>
<accession>A0A9P3CDD7</accession>
<dbReference type="EMBL" id="BOLY01000001">
    <property type="protein sequence ID" value="GIZ37960.1"/>
    <property type="molecule type" value="Genomic_DNA"/>
</dbReference>
<comment type="caution">
    <text evidence="1">The sequence shown here is derived from an EMBL/GenBank/DDBJ whole genome shotgun (WGS) entry which is preliminary data.</text>
</comment>
<dbReference type="GeneID" id="68286963"/>
<evidence type="ECO:0000313" key="1">
    <source>
        <dbReference type="EMBL" id="GIZ37960.1"/>
    </source>
</evidence>
<gene>
    <name evidence="1" type="ORF">CKM354_000138800</name>
</gene>
<dbReference type="RefSeq" id="XP_044652447.1">
    <property type="nucleotide sequence ID" value="XM_044796512.1"/>
</dbReference>
<reference evidence="1 2" key="1">
    <citation type="submission" date="2021-01" db="EMBL/GenBank/DDBJ databases">
        <title>Cercospora kikuchii MAFF 305040 whole genome shotgun sequence.</title>
        <authorList>
            <person name="Kashiwa T."/>
            <person name="Suzuki T."/>
        </authorList>
    </citation>
    <scope>NUCLEOTIDE SEQUENCE [LARGE SCALE GENOMIC DNA]</scope>
    <source>
        <strain evidence="1 2">MAFF 305040</strain>
    </source>
</reference>
<sequence length="237" mass="27282">MHWRLTSGLLVAKRKTKQLQTVVACRASQHPSCFRRRFRLPPEIITTIPPLEVLIAKKDTRKAMTAIPAKAFGPQESRAIFEQKWYRKTNDQISKIPLRELMNDSRDDSVLSMANWCLDTFDLIVAFESQAKDLHFVMEKKIDNHDPVYLAEWMRHFVNAIVKIYGESRSRRTVSATEAVNKLIDKVVMGELEGIWSTDEELVEAQVERVKGRVGDLGEMKKQGRQLHGQLRSYATS</sequence>
<organism evidence="1 2">
    <name type="scientific">Cercospora kikuchii</name>
    <dbReference type="NCBI Taxonomy" id="84275"/>
    <lineage>
        <taxon>Eukaryota</taxon>
        <taxon>Fungi</taxon>
        <taxon>Dikarya</taxon>
        <taxon>Ascomycota</taxon>
        <taxon>Pezizomycotina</taxon>
        <taxon>Dothideomycetes</taxon>
        <taxon>Dothideomycetidae</taxon>
        <taxon>Mycosphaerellales</taxon>
        <taxon>Mycosphaerellaceae</taxon>
        <taxon>Cercospora</taxon>
    </lineage>
</organism>
<evidence type="ECO:0000313" key="2">
    <source>
        <dbReference type="Proteomes" id="UP000825890"/>
    </source>
</evidence>
<name>A0A9P3CDD7_9PEZI</name>
<proteinExistence type="predicted"/>